<proteinExistence type="predicted"/>
<comment type="caution">
    <text evidence="2">The sequence shown here is derived from an EMBL/GenBank/DDBJ whole genome shotgun (WGS) entry which is preliminary data.</text>
</comment>
<evidence type="ECO:0000313" key="3">
    <source>
        <dbReference type="Proteomes" id="UP001141327"/>
    </source>
</evidence>
<dbReference type="Proteomes" id="UP001141327">
    <property type="component" value="Unassembled WGS sequence"/>
</dbReference>
<dbReference type="Pfam" id="PF00443">
    <property type="entry name" value="UCH"/>
    <property type="match status" value="1"/>
</dbReference>
<sequence>MATCNCCGAESEQVNEGSFEWDRDVIVVSRRRNVGDVYDRKLCETGPMTWNGKVWYPVAAMIHRGGVGGGHWTCVKKIHGGRWFYFDDAAVQEIASDDVLWAYLGEAAAVVYSSEVGGKSQVRYRTFALATERDDEVRDFLKGRFVVHESWVKAEEKGRVVHRGGVLTAVAREMASWVKRVEEVVPGYLMVIHMEEGKRRFAVLNMYYPAYEPDGEEVFARHFGKAQVYRNERTVEWERDLSDHSMIIVDLGNFDPAAGVRTVRRSRVICPSIADVTKLERLGKGSGPLAVEAKGAADRMKEALQRYRDMVEERLTEWRILRTWGN</sequence>
<reference evidence="2" key="1">
    <citation type="journal article" date="2022" name="bioRxiv">
        <title>Genomics of Preaxostyla Flagellates Illuminates Evolutionary Transitions and the Path Towards Mitochondrial Loss.</title>
        <authorList>
            <person name="Novak L.V.F."/>
            <person name="Treitli S.C."/>
            <person name="Pyrih J."/>
            <person name="Halakuc P."/>
            <person name="Pipaliya S.V."/>
            <person name="Vacek V."/>
            <person name="Brzon O."/>
            <person name="Soukal P."/>
            <person name="Eme L."/>
            <person name="Dacks J.B."/>
            <person name="Karnkowska A."/>
            <person name="Elias M."/>
            <person name="Hampl V."/>
        </authorList>
    </citation>
    <scope>NUCLEOTIDE SEQUENCE</scope>
    <source>
        <strain evidence="2">RCP-MX</strain>
    </source>
</reference>
<dbReference type="InterPro" id="IPR038765">
    <property type="entry name" value="Papain-like_cys_pep_sf"/>
</dbReference>
<dbReference type="InterPro" id="IPR001394">
    <property type="entry name" value="Peptidase_C19_UCH"/>
</dbReference>
<dbReference type="PROSITE" id="PS50235">
    <property type="entry name" value="USP_3"/>
    <property type="match status" value="1"/>
</dbReference>
<name>A0ABQ8U662_9EUKA</name>
<gene>
    <name evidence="2" type="ORF">PAPYR_11614</name>
</gene>
<dbReference type="Gene3D" id="3.90.70.10">
    <property type="entry name" value="Cysteine proteinases"/>
    <property type="match status" value="1"/>
</dbReference>
<accession>A0ABQ8U662</accession>
<dbReference type="CDD" id="cd02257">
    <property type="entry name" value="Peptidase_C19"/>
    <property type="match status" value="1"/>
</dbReference>
<keyword evidence="3" id="KW-1185">Reference proteome</keyword>
<evidence type="ECO:0000259" key="1">
    <source>
        <dbReference type="PROSITE" id="PS50235"/>
    </source>
</evidence>
<organism evidence="2 3">
    <name type="scientific">Paratrimastix pyriformis</name>
    <dbReference type="NCBI Taxonomy" id="342808"/>
    <lineage>
        <taxon>Eukaryota</taxon>
        <taxon>Metamonada</taxon>
        <taxon>Preaxostyla</taxon>
        <taxon>Paratrimastigidae</taxon>
        <taxon>Paratrimastix</taxon>
    </lineage>
</organism>
<protein>
    <recommendedName>
        <fullName evidence="1">USP domain-containing protein</fullName>
    </recommendedName>
</protein>
<evidence type="ECO:0000313" key="2">
    <source>
        <dbReference type="EMBL" id="KAJ4453817.1"/>
    </source>
</evidence>
<dbReference type="InterPro" id="IPR028889">
    <property type="entry name" value="USP"/>
</dbReference>
<dbReference type="EMBL" id="JAPMOS010000211">
    <property type="protein sequence ID" value="KAJ4453817.1"/>
    <property type="molecule type" value="Genomic_DNA"/>
</dbReference>
<feature type="domain" description="USP" evidence="1">
    <location>
        <begin position="1"/>
        <end position="115"/>
    </location>
</feature>
<dbReference type="SUPFAM" id="SSF54001">
    <property type="entry name" value="Cysteine proteinases"/>
    <property type="match status" value="1"/>
</dbReference>